<dbReference type="Proteomes" id="UP000593564">
    <property type="component" value="Unassembled WGS sequence"/>
</dbReference>
<reference evidence="2" key="1">
    <citation type="journal article" date="2020" name="Nat. Commun.">
        <title>Genome assembly of wild tea tree DASZ reveals pedigree and selection history of tea varieties.</title>
        <authorList>
            <person name="Zhang W."/>
            <person name="Zhang Y."/>
            <person name="Qiu H."/>
            <person name="Guo Y."/>
            <person name="Wan H."/>
            <person name="Zhang X."/>
            <person name="Scossa F."/>
            <person name="Alseekh S."/>
            <person name="Zhang Q."/>
            <person name="Wang P."/>
            <person name="Xu L."/>
            <person name="Schmidt M.H."/>
            <person name="Jia X."/>
            <person name="Li D."/>
            <person name="Zhu A."/>
            <person name="Guo F."/>
            <person name="Chen W."/>
            <person name="Ni D."/>
            <person name="Usadel B."/>
            <person name="Fernie A.R."/>
            <person name="Wen W."/>
        </authorList>
    </citation>
    <scope>NUCLEOTIDE SEQUENCE [LARGE SCALE GENOMIC DNA]</scope>
    <source>
        <strain evidence="2">cv. G240</strain>
    </source>
</reference>
<evidence type="ECO:0000313" key="2">
    <source>
        <dbReference type="Proteomes" id="UP000593564"/>
    </source>
</evidence>
<reference evidence="1 2" key="2">
    <citation type="submission" date="2020-07" db="EMBL/GenBank/DDBJ databases">
        <title>Genome assembly of wild tea tree DASZ reveals pedigree and selection history of tea varieties.</title>
        <authorList>
            <person name="Zhang W."/>
        </authorList>
    </citation>
    <scope>NUCLEOTIDE SEQUENCE [LARGE SCALE GENOMIC DNA]</scope>
    <source>
        <strain evidence="2">cv. G240</strain>
        <tissue evidence="1">Leaf</tissue>
    </source>
</reference>
<accession>A0A7J7HPU2</accession>
<evidence type="ECO:0000313" key="1">
    <source>
        <dbReference type="EMBL" id="KAF5954892.1"/>
    </source>
</evidence>
<dbReference type="AlphaFoldDB" id="A0A7J7HPU2"/>
<keyword evidence="2" id="KW-1185">Reference proteome</keyword>
<proteinExistence type="predicted"/>
<sequence>MRPELDGIRELQLIYQIFKSDLYINLQVSRTVQAEGIRGLSKADCKIYAPPAGSGFILGFTSISCRSSADINFPNQSASFGPSSYLSAQARVVEEYTMSQVIL</sequence>
<organism evidence="1 2">
    <name type="scientific">Camellia sinensis</name>
    <name type="common">Tea plant</name>
    <name type="synonym">Thea sinensis</name>
    <dbReference type="NCBI Taxonomy" id="4442"/>
    <lineage>
        <taxon>Eukaryota</taxon>
        <taxon>Viridiplantae</taxon>
        <taxon>Streptophyta</taxon>
        <taxon>Embryophyta</taxon>
        <taxon>Tracheophyta</taxon>
        <taxon>Spermatophyta</taxon>
        <taxon>Magnoliopsida</taxon>
        <taxon>eudicotyledons</taxon>
        <taxon>Gunneridae</taxon>
        <taxon>Pentapetalae</taxon>
        <taxon>asterids</taxon>
        <taxon>Ericales</taxon>
        <taxon>Theaceae</taxon>
        <taxon>Camellia</taxon>
    </lineage>
</organism>
<name>A0A7J7HPU2_CAMSI</name>
<gene>
    <name evidence="1" type="ORF">HYC85_007748</name>
</gene>
<comment type="caution">
    <text evidence="1">The sequence shown here is derived from an EMBL/GenBank/DDBJ whole genome shotgun (WGS) entry which is preliminary data.</text>
</comment>
<dbReference type="EMBL" id="JACBKZ010000003">
    <property type="protein sequence ID" value="KAF5954892.1"/>
    <property type="molecule type" value="Genomic_DNA"/>
</dbReference>
<protein>
    <submittedName>
        <fullName evidence="1">Uncharacterized protein</fullName>
    </submittedName>
</protein>